<dbReference type="EMBL" id="AKCR02000157">
    <property type="protein sequence ID" value="PKK19223.1"/>
    <property type="molecule type" value="Genomic_DNA"/>
</dbReference>
<dbReference type="InParanoid" id="A0A2I0LP67"/>
<keyword evidence="3" id="KW-1185">Reference proteome</keyword>
<dbReference type="AlphaFoldDB" id="A0A2I0LP67"/>
<name>A0A2I0LP67_COLLI</name>
<gene>
    <name evidence="2" type="primary">CSPG5</name>
    <name evidence="2" type="ORF">A306_00013570</name>
</gene>
<feature type="region of interest" description="Disordered" evidence="1">
    <location>
        <begin position="111"/>
        <end position="179"/>
    </location>
</feature>
<feature type="non-terminal residue" evidence="2">
    <location>
        <position position="1"/>
    </location>
</feature>
<accession>A0A2I0LP67</accession>
<evidence type="ECO:0000256" key="1">
    <source>
        <dbReference type="SAM" id="MobiDB-lite"/>
    </source>
</evidence>
<dbReference type="Proteomes" id="UP000053872">
    <property type="component" value="Unassembled WGS sequence"/>
</dbReference>
<organism evidence="2 3">
    <name type="scientific">Columba livia</name>
    <name type="common">Rock dove</name>
    <dbReference type="NCBI Taxonomy" id="8932"/>
    <lineage>
        <taxon>Eukaryota</taxon>
        <taxon>Metazoa</taxon>
        <taxon>Chordata</taxon>
        <taxon>Craniata</taxon>
        <taxon>Vertebrata</taxon>
        <taxon>Euteleostomi</taxon>
        <taxon>Archelosauria</taxon>
        <taxon>Archosauria</taxon>
        <taxon>Dinosauria</taxon>
        <taxon>Saurischia</taxon>
        <taxon>Theropoda</taxon>
        <taxon>Coelurosauria</taxon>
        <taxon>Aves</taxon>
        <taxon>Neognathae</taxon>
        <taxon>Neoaves</taxon>
        <taxon>Columbimorphae</taxon>
        <taxon>Columbiformes</taxon>
        <taxon>Columbidae</taxon>
        <taxon>Columba</taxon>
    </lineage>
</organism>
<evidence type="ECO:0000313" key="3">
    <source>
        <dbReference type="Proteomes" id="UP000053872"/>
    </source>
</evidence>
<sequence>AAQQLLPLPLRPRPQLLPQRWPVLPGGEPRGLLPVQHAGLHMAQGDTLRGHRHRLPGAVRGRGLGRPRGAPALHAHRLLRQEALPAQDGEQQTAQDQIPHPVRAAQRQLLPLHHRRGLPPKRRPQRSPQAAGLPEILPEGRGALQHPQRHVAQARQRGAGRGGAELPAEQPDVSWGGTK</sequence>
<evidence type="ECO:0000313" key="2">
    <source>
        <dbReference type="EMBL" id="PKK19223.1"/>
    </source>
</evidence>
<comment type="caution">
    <text evidence="2">The sequence shown here is derived from an EMBL/GenBank/DDBJ whole genome shotgun (WGS) entry which is preliminary data.</text>
</comment>
<protein>
    <submittedName>
        <fullName evidence="2">Chondroitin sulfate proteoglycan 5 (Neuroglycan C)</fullName>
    </submittedName>
</protein>
<feature type="non-terminal residue" evidence="2">
    <location>
        <position position="179"/>
    </location>
</feature>
<proteinExistence type="predicted"/>
<feature type="compositionally biased region" description="Basic residues" evidence="1">
    <location>
        <begin position="112"/>
        <end position="125"/>
    </location>
</feature>
<reference evidence="2 3" key="1">
    <citation type="journal article" date="2013" name="Science">
        <title>Genomic diversity and evolution of the head crest in the rock pigeon.</title>
        <authorList>
            <person name="Shapiro M.D."/>
            <person name="Kronenberg Z."/>
            <person name="Li C."/>
            <person name="Domyan E.T."/>
            <person name="Pan H."/>
            <person name="Campbell M."/>
            <person name="Tan H."/>
            <person name="Huff C.D."/>
            <person name="Hu H."/>
            <person name="Vickrey A.I."/>
            <person name="Nielsen S.C."/>
            <person name="Stringham S.A."/>
            <person name="Hu H."/>
            <person name="Willerslev E."/>
            <person name="Gilbert M.T."/>
            <person name="Yandell M."/>
            <person name="Zhang G."/>
            <person name="Wang J."/>
        </authorList>
    </citation>
    <scope>NUCLEOTIDE SEQUENCE [LARGE SCALE GENOMIC DNA]</scope>
    <source>
        <tissue evidence="2">Blood</tissue>
    </source>
</reference>